<organism evidence="2 3">
    <name type="scientific">Candidatus Merdivivens faecigallinarum</name>
    <dbReference type="NCBI Taxonomy" id="2840871"/>
    <lineage>
        <taxon>Bacteria</taxon>
        <taxon>Pseudomonadati</taxon>
        <taxon>Bacteroidota</taxon>
        <taxon>Bacteroidia</taxon>
        <taxon>Bacteroidales</taxon>
        <taxon>Muribaculaceae</taxon>
        <taxon>Muribaculaceae incertae sedis</taxon>
        <taxon>Candidatus Merdivivens</taxon>
    </lineage>
</organism>
<comment type="caution">
    <text evidence="2">The sequence shown here is derived from an EMBL/GenBank/DDBJ whole genome shotgun (WGS) entry which is preliminary data.</text>
</comment>
<keyword evidence="1" id="KW-1133">Transmembrane helix</keyword>
<evidence type="ECO:0000256" key="1">
    <source>
        <dbReference type="SAM" id="Phobius"/>
    </source>
</evidence>
<dbReference type="AlphaFoldDB" id="A0A9D9J1J7"/>
<keyword evidence="1" id="KW-0472">Membrane</keyword>
<reference evidence="2" key="2">
    <citation type="journal article" date="2021" name="PeerJ">
        <title>Extensive microbial diversity within the chicken gut microbiome revealed by metagenomics and culture.</title>
        <authorList>
            <person name="Gilroy R."/>
            <person name="Ravi A."/>
            <person name="Getino M."/>
            <person name="Pursley I."/>
            <person name="Horton D.L."/>
            <person name="Alikhan N.F."/>
            <person name="Baker D."/>
            <person name="Gharbi K."/>
            <person name="Hall N."/>
            <person name="Watson M."/>
            <person name="Adriaenssens E.M."/>
            <person name="Foster-Nyarko E."/>
            <person name="Jarju S."/>
            <person name="Secka A."/>
            <person name="Antonio M."/>
            <person name="Oren A."/>
            <person name="Chaudhuri R.R."/>
            <person name="La Ragione R."/>
            <person name="Hildebrand F."/>
            <person name="Pallen M.J."/>
        </authorList>
    </citation>
    <scope>NUCLEOTIDE SEQUENCE</scope>
    <source>
        <strain evidence="2">B3-2255</strain>
    </source>
</reference>
<sequence>MEEPQYIRIILCLAAVIAVLAVVAGVFIVRYSMLRRKNRDSKLSKWISSRIEADNAFIYKVLGKPYVRQDVKEEETVSVLTERLKLLDKILLSAVSGKEDVLSDDVKNELFSYVSDKEKFLHDTYHQYLKLHPDFIGLLKSKGLTEWEAGYCCLYALGLRGKDIGAFLERGGHYNIDSRIRKKLGVTDRITLGTYIRNSLEESSHRK</sequence>
<dbReference type="Proteomes" id="UP000823772">
    <property type="component" value="Unassembled WGS sequence"/>
</dbReference>
<proteinExistence type="predicted"/>
<feature type="transmembrane region" description="Helical" evidence="1">
    <location>
        <begin position="6"/>
        <end position="29"/>
    </location>
</feature>
<gene>
    <name evidence="2" type="ORF">IAC87_06065</name>
</gene>
<accession>A0A9D9J1J7</accession>
<evidence type="ECO:0000313" key="3">
    <source>
        <dbReference type="Proteomes" id="UP000823772"/>
    </source>
</evidence>
<keyword evidence="1" id="KW-0812">Transmembrane</keyword>
<evidence type="ECO:0000313" key="2">
    <source>
        <dbReference type="EMBL" id="MBO8482094.1"/>
    </source>
</evidence>
<dbReference type="EMBL" id="JADILY010000127">
    <property type="protein sequence ID" value="MBO8482094.1"/>
    <property type="molecule type" value="Genomic_DNA"/>
</dbReference>
<reference evidence="2" key="1">
    <citation type="submission" date="2020-10" db="EMBL/GenBank/DDBJ databases">
        <authorList>
            <person name="Gilroy R."/>
        </authorList>
    </citation>
    <scope>NUCLEOTIDE SEQUENCE</scope>
    <source>
        <strain evidence="2">B3-2255</strain>
    </source>
</reference>
<protein>
    <submittedName>
        <fullName evidence="2">Uncharacterized protein</fullName>
    </submittedName>
</protein>
<name>A0A9D9J1J7_9BACT</name>